<dbReference type="EMBL" id="QCYY01000694">
    <property type="protein sequence ID" value="ROT83389.1"/>
    <property type="molecule type" value="Genomic_DNA"/>
</dbReference>
<protein>
    <submittedName>
        <fullName evidence="1">Putative serine/threonine-protein kinase SMG1 isoform X2</fullName>
    </submittedName>
</protein>
<organism evidence="1 2">
    <name type="scientific">Penaeus vannamei</name>
    <name type="common">Whiteleg shrimp</name>
    <name type="synonym">Litopenaeus vannamei</name>
    <dbReference type="NCBI Taxonomy" id="6689"/>
    <lineage>
        <taxon>Eukaryota</taxon>
        <taxon>Metazoa</taxon>
        <taxon>Ecdysozoa</taxon>
        <taxon>Arthropoda</taxon>
        <taxon>Crustacea</taxon>
        <taxon>Multicrustacea</taxon>
        <taxon>Malacostraca</taxon>
        <taxon>Eumalacostraca</taxon>
        <taxon>Eucarida</taxon>
        <taxon>Decapoda</taxon>
        <taxon>Dendrobranchiata</taxon>
        <taxon>Penaeoidea</taxon>
        <taxon>Penaeidae</taxon>
        <taxon>Penaeus</taxon>
    </lineage>
</organism>
<sequence>IICKQLVGWHNAHHHSPEKRRFVAISLRSFLQLWLAHVPIATTLLSKFGDDIEDDFEELVDGMSGCSTPEDEMATDPVICAKKVAAFLSISTTVLRCLGPQEDPAVNPSFIKDT</sequence>
<dbReference type="AlphaFoldDB" id="A0A423U3W6"/>
<gene>
    <name evidence="1" type="ORF">C7M84_023436</name>
</gene>
<keyword evidence="1" id="KW-0808">Transferase</keyword>
<evidence type="ECO:0000313" key="2">
    <source>
        <dbReference type="Proteomes" id="UP000283509"/>
    </source>
</evidence>
<evidence type="ECO:0000313" key="1">
    <source>
        <dbReference type="EMBL" id="ROT83389.1"/>
    </source>
</evidence>
<reference evidence="1 2" key="1">
    <citation type="submission" date="2018-04" db="EMBL/GenBank/DDBJ databases">
        <authorList>
            <person name="Zhang X."/>
            <person name="Yuan J."/>
            <person name="Li F."/>
            <person name="Xiang J."/>
        </authorList>
    </citation>
    <scope>NUCLEOTIDE SEQUENCE [LARGE SCALE GENOMIC DNA]</scope>
    <source>
        <tissue evidence="1">Muscle</tissue>
    </source>
</reference>
<keyword evidence="1" id="KW-0418">Kinase</keyword>
<reference evidence="1 2" key="2">
    <citation type="submission" date="2019-01" db="EMBL/GenBank/DDBJ databases">
        <title>The decoding of complex shrimp genome reveals the adaptation for benthos swimmer, frequently molting mechanism and breeding impact on genome.</title>
        <authorList>
            <person name="Sun Y."/>
            <person name="Gao Y."/>
            <person name="Yu Y."/>
        </authorList>
    </citation>
    <scope>NUCLEOTIDE SEQUENCE [LARGE SCALE GENOMIC DNA]</scope>
    <source>
        <tissue evidence="1">Muscle</tissue>
    </source>
</reference>
<dbReference type="OrthoDB" id="10065496at2759"/>
<keyword evidence="2" id="KW-1185">Reference proteome</keyword>
<dbReference type="GO" id="GO:0016301">
    <property type="term" value="F:kinase activity"/>
    <property type="evidence" value="ECO:0007669"/>
    <property type="project" value="UniProtKB-KW"/>
</dbReference>
<name>A0A423U3W6_PENVA</name>
<dbReference type="STRING" id="6689.A0A423U3W6"/>
<comment type="caution">
    <text evidence="1">The sequence shown here is derived from an EMBL/GenBank/DDBJ whole genome shotgun (WGS) entry which is preliminary data.</text>
</comment>
<proteinExistence type="predicted"/>
<dbReference type="Proteomes" id="UP000283509">
    <property type="component" value="Unassembled WGS sequence"/>
</dbReference>
<accession>A0A423U3W6</accession>
<feature type="non-terminal residue" evidence="1">
    <location>
        <position position="1"/>
    </location>
</feature>